<protein>
    <submittedName>
        <fullName evidence="1">9252_t:CDS:1</fullName>
    </submittedName>
</protein>
<dbReference type="Proteomes" id="UP000789702">
    <property type="component" value="Unassembled WGS sequence"/>
</dbReference>
<gene>
    <name evidence="1" type="ORF">DHETER_LOCUS3007</name>
</gene>
<accession>A0ACA9KZB9</accession>
<comment type="caution">
    <text evidence="1">The sequence shown here is derived from an EMBL/GenBank/DDBJ whole genome shotgun (WGS) entry which is preliminary data.</text>
</comment>
<reference evidence="1" key="1">
    <citation type="submission" date="2021-06" db="EMBL/GenBank/DDBJ databases">
        <authorList>
            <person name="Kallberg Y."/>
            <person name="Tangrot J."/>
            <person name="Rosling A."/>
        </authorList>
    </citation>
    <scope>NUCLEOTIDE SEQUENCE</scope>
    <source>
        <strain evidence="1">IL203A</strain>
    </source>
</reference>
<organism evidence="1 2">
    <name type="scientific">Dentiscutata heterogama</name>
    <dbReference type="NCBI Taxonomy" id="1316150"/>
    <lineage>
        <taxon>Eukaryota</taxon>
        <taxon>Fungi</taxon>
        <taxon>Fungi incertae sedis</taxon>
        <taxon>Mucoromycota</taxon>
        <taxon>Glomeromycotina</taxon>
        <taxon>Glomeromycetes</taxon>
        <taxon>Diversisporales</taxon>
        <taxon>Gigasporaceae</taxon>
        <taxon>Dentiscutata</taxon>
    </lineage>
</organism>
<evidence type="ECO:0000313" key="2">
    <source>
        <dbReference type="Proteomes" id="UP000789702"/>
    </source>
</evidence>
<keyword evidence="2" id="KW-1185">Reference proteome</keyword>
<dbReference type="EMBL" id="CAJVPU010002430">
    <property type="protein sequence ID" value="CAG8501002.1"/>
    <property type="molecule type" value="Genomic_DNA"/>
</dbReference>
<proteinExistence type="predicted"/>
<sequence>MYYFLPSELSSPQCATNRAEEPNNDNAIDNGELDDDEPYNNELDGDKMDNKPDSSKIDDEPNDSELEYLDKNIIDIDSYDIMNIDVYNIMDINSYEEMQAIKID</sequence>
<name>A0ACA9KZB9_9GLOM</name>
<evidence type="ECO:0000313" key="1">
    <source>
        <dbReference type="EMBL" id="CAG8501002.1"/>
    </source>
</evidence>